<accession>A0A8H7AWD4</accession>
<feature type="region of interest" description="Disordered" evidence="1">
    <location>
        <begin position="1"/>
        <end position="61"/>
    </location>
</feature>
<feature type="compositionally biased region" description="Basic and acidic residues" evidence="1">
    <location>
        <begin position="94"/>
        <end position="103"/>
    </location>
</feature>
<dbReference type="AlphaFoldDB" id="A0A8H7AWD4"/>
<protein>
    <submittedName>
        <fullName evidence="2">Uncharacterized protein</fullName>
    </submittedName>
</protein>
<proteinExistence type="predicted"/>
<name>A0A8H7AWD4_9EURO</name>
<comment type="caution">
    <text evidence="2">The sequence shown here is derived from an EMBL/GenBank/DDBJ whole genome shotgun (WGS) entry which is preliminary data.</text>
</comment>
<evidence type="ECO:0000313" key="2">
    <source>
        <dbReference type="EMBL" id="KAF7514117.1"/>
    </source>
</evidence>
<feature type="compositionally biased region" description="Basic residues" evidence="1">
    <location>
        <begin position="16"/>
        <end position="26"/>
    </location>
</feature>
<reference evidence="2" key="1">
    <citation type="submission" date="2020-02" db="EMBL/GenBank/DDBJ databases">
        <authorList>
            <person name="Palmer J.M."/>
        </authorList>
    </citation>
    <scope>NUCLEOTIDE SEQUENCE</scope>
    <source>
        <strain evidence="2">EPUS1.4</strain>
        <tissue evidence="2">Thallus</tissue>
    </source>
</reference>
<dbReference type="EMBL" id="JAACFV010000002">
    <property type="protein sequence ID" value="KAF7514117.1"/>
    <property type="molecule type" value="Genomic_DNA"/>
</dbReference>
<organism evidence="2 3">
    <name type="scientific">Endocarpon pusillum</name>
    <dbReference type="NCBI Taxonomy" id="364733"/>
    <lineage>
        <taxon>Eukaryota</taxon>
        <taxon>Fungi</taxon>
        <taxon>Dikarya</taxon>
        <taxon>Ascomycota</taxon>
        <taxon>Pezizomycotina</taxon>
        <taxon>Eurotiomycetes</taxon>
        <taxon>Chaetothyriomycetidae</taxon>
        <taxon>Verrucariales</taxon>
        <taxon>Verrucariaceae</taxon>
        <taxon>Endocarpon</taxon>
    </lineage>
</organism>
<feature type="region of interest" description="Disordered" evidence="1">
    <location>
        <begin position="77"/>
        <end position="103"/>
    </location>
</feature>
<sequence>MPPPPPPDRSKAVRDCRRRYDRRSKKNRMDAISSNSAPTPTPTPTPILAEEDRPPPVPAGLEVGIAPDVVVVDSAETRSNEEVAAALTEPDLVTGKDDTTSCE</sequence>
<dbReference type="Proteomes" id="UP000606974">
    <property type="component" value="Unassembled WGS sequence"/>
</dbReference>
<keyword evidence="3" id="KW-1185">Reference proteome</keyword>
<gene>
    <name evidence="2" type="ORF">GJ744_004442</name>
</gene>
<evidence type="ECO:0000256" key="1">
    <source>
        <dbReference type="SAM" id="MobiDB-lite"/>
    </source>
</evidence>
<evidence type="ECO:0000313" key="3">
    <source>
        <dbReference type="Proteomes" id="UP000606974"/>
    </source>
</evidence>